<dbReference type="RefSeq" id="WP_187578617.1">
    <property type="nucleotide sequence ID" value="NZ_CP060713.1"/>
</dbReference>
<feature type="domain" description="N-acetyltransferase" evidence="3">
    <location>
        <begin position="31"/>
        <end position="174"/>
    </location>
</feature>
<sequence length="174" mass="18941">MDVEEQPTSDLATHAGLVVGCADEADWEHVKTVRLAALAESPSAFGSTLEEEGEYDEADWRDWCRDTATFLAFQDGDPIGIAAGVNGTSRDERKLIAMWLHPRHRGAGASTALLAAVQDWALRDGATTLMLWVTRGNHAATRLYRRAGFSETGARKPLPSNPALVEVQLALDLR</sequence>
<dbReference type="Proteomes" id="UP000515947">
    <property type="component" value="Chromosome"/>
</dbReference>
<dbReference type="InterPro" id="IPR050832">
    <property type="entry name" value="Bact_Acetyltransf"/>
</dbReference>
<dbReference type="SUPFAM" id="SSF55729">
    <property type="entry name" value="Acyl-CoA N-acyltransferases (Nat)"/>
    <property type="match status" value="1"/>
</dbReference>
<evidence type="ECO:0000256" key="1">
    <source>
        <dbReference type="ARBA" id="ARBA00022679"/>
    </source>
</evidence>
<dbReference type="InterPro" id="IPR000182">
    <property type="entry name" value="GNAT_dom"/>
</dbReference>
<dbReference type="AlphaFoldDB" id="A0A7G9RB00"/>
<dbReference type="Pfam" id="PF00583">
    <property type="entry name" value="Acetyltransf_1"/>
    <property type="match status" value="1"/>
</dbReference>
<dbReference type="PROSITE" id="PS51186">
    <property type="entry name" value="GNAT"/>
    <property type="match status" value="1"/>
</dbReference>
<reference evidence="4 5" key="1">
    <citation type="submission" date="2020-08" db="EMBL/GenBank/DDBJ databases">
        <title>Genome sequence of Nocardioides mesophilus KACC 16243T.</title>
        <authorList>
            <person name="Hyun D.-W."/>
            <person name="Bae J.-W."/>
        </authorList>
    </citation>
    <scope>NUCLEOTIDE SEQUENCE [LARGE SCALE GENOMIC DNA]</scope>
    <source>
        <strain evidence="4 5">KACC 16243</strain>
    </source>
</reference>
<evidence type="ECO:0000313" key="5">
    <source>
        <dbReference type="Proteomes" id="UP000515947"/>
    </source>
</evidence>
<dbReference type="CDD" id="cd04301">
    <property type="entry name" value="NAT_SF"/>
    <property type="match status" value="1"/>
</dbReference>
<organism evidence="4 5">
    <name type="scientific">Nocardioides mesophilus</name>
    <dbReference type="NCBI Taxonomy" id="433659"/>
    <lineage>
        <taxon>Bacteria</taxon>
        <taxon>Bacillati</taxon>
        <taxon>Actinomycetota</taxon>
        <taxon>Actinomycetes</taxon>
        <taxon>Propionibacteriales</taxon>
        <taxon>Nocardioidaceae</taxon>
        <taxon>Nocardioides</taxon>
    </lineage>
</organism>
<keyword evidence="1 4" id="KW-0808">Transferase</keyword>
<dbReference type="InterPro" id="IPR016181">
    <property type="entry name" value="Acyl_CoA_acyltransferase"/>
</dbReference>
<dbReference type="Gene3D" id="3.40.630.30">
    <property type="match status" value="1"/>
</dbReference>
<gene>
    <name evidence="4" type="ORF">H9L09_20465</name>
</gene>
<proteinExistence type="predicted"/>
<evidence type="ECO:0000256" key="2">
    <source>
        <dbReference type="ARBA" id="ARBA00023315"/>
    </source>
</evidence>
<protein>
    <submittedName>
        <fullName evidence="4">GNAT family N-acetyltransferase</fullName>
    </submittedName>
</protein>
<dbReference type="GO" id="GO:0016747">
    <property type="term" value="F:acyltransferase activity, transferring groups other than amino-acyl groups"/>
    <property type="evidence" value="ECO:0007669"/>
    <property type="project" value="InterPro"/>
</dbReference>
<keyword evidence="2" id="KW-0012">Acyltransferase</keyword>
<accession>A0A7G9RB00</accession>
<dbReference type="EMBL" id="CP060713">
    <property type="protein sequence ID" value="QNN52775.1"/>
    <property type="molecule type" value="Genomic_DNA"/>
</dbReference>
<evidence type="ECO:0000313" key="4">
    <source>
        <dbReference type="EMBL" id="QNN52775.1"/>
    </source>
</evidence>
<name>A0A7G9RB00_9ACTN</name>
<keyword evidence="5" id="KW-1185">Reference proteome</keyword>
<dbReference type="KEGG" id="nmes:H9L09_20465"/>
<dbReference type="PANTHER" id="PTHR43877">
    <property type="entry name" value="AMINOALKYLPHOSPHONATE N-ACETYLTRANSFERASE-RELATED-RELATED"/>
    <property type="match status" value="1"/>
</dbReference>
<dbReference type="PANTHER" id="PTHR43877:SF2">
    <property type="entry name" value="AMINOALKYLPHOSPHONATE N-ACETYLTRANSFERASE-RELATED"/>
    <property type="match status" value="1"/>
</dbReference>
<evidence type="ECO:0000259" key="3">
    <source>
        <dbReference type="PROSITE" id="PS51186"/>
    </source>
</evidence>